<reference evidence="1 2" key="1">
    <citation type="submission" date="2016-03" db="EMBL/GenBank/DDBJ databases">
        <authorList>
            <person name="Devillers H."/>
        </authorList>
    </citation>
    <scope>NUCLEOTIDE SEQUENCE [LARGE SCALE GENOMIC DNA]</scope>
    <source>
        <strain evidence="1">CBS 11717</strain>
    </source>
</reference>
<name>A0A1G4KAC2_9SACH</name>
<gene>
    <name evidence="1" type="ORF">LAMI_0G09670G</name>
</gene>
<proteinExistence type="predicted"/>
<evidence type="ECO:0000313" key="1">
    <source>
        <dbReference type="EMBL" id="SCV01152.1"/>
    </source>
</evidence>
<keyword evidence="2" id="KW-1185">Reference proteome</keyword>
<accession>A0A1G4KAC2</accession>
<dbReference type="Proteomes" id="UP000191024">
    <property type="component" value="Chromosome G"/>
</dbReference>
<dbReference type="EMBL" id="LT598469">
    <property type="protein sequence ID" value="SCV01152.1"/>
    <property type="molecule type" value="Genomic_DNA"/>
</dbReference>
<organism evidence="1 2">
    <name type="scientific">Lachancea mirantina</name>
    <dbReference type="NCBI Taxonomy" id="1230905"/>
    <lineage>
        <taxon>Eukaryota</taxon>
        <taxon>Fungi</taxon>
        <taxon>Dikarya</taxon>
        <taxon>Ascomycota</taxon>
        <taxon>Saccharomycotina</taxon>
        <taxon>Saccharomycetes</taxon>
        <taxon>Saccharomycetales</taxon>
        <taxon>Saccharomycetaceae</taxon>
        <taxon>Lachancea</taxon>
    </lineage>
</organism>
<protein>
    <submittedName>
        <fullName evidence="1">LAMI_0G09670g1_1</fullName>
    </submittedName>
</protein>
<dbReference type="AlphaFoldDB" id="A0A1G4KAC2"/>
<evidence type="ECO:0000313" key="2">
    <source>
        <dbReference type="Proteomes" id="UP000191024"/>
    </source>
</evidence>
<sequence>MALSLPGEEESAPVSAMLGLQSSGNSQSRTGFLVSKFVSGQASTAQSKFSLVKASFFRGSFAFQGIFFAARYERWWLYSYSVFIRCFFILSRQSTYETSYFSPTLLEWHLNGFRYKINFEFHRLLLVRYHRKAQIFGGLTMETNSCSKRSS</sequence>